<evidence type="ECO:0000256" key="1">
    <source>
        <dbReference type="SAM" id="MobiDB-lite"/>
    </source>
</evidence>
<proteinExistence type="predicted"/>
<name>A0A972F6Y3_9RHOO</name>
<feature type="region of interest" description="Disordered" evidence="1">
    <location>
        <begin position="195"/>
        <end position="214"/>
    </location>
</feature>
<reference evidence="2" key="1">
    <citation type="submission" date="2019-12" db="EMBL/GenBank/DDBJ databases">
        <title>Comparative genomics gives insights into the taxonomy of the Azoarcus-Aromatoleum group and reveals separate origins of nif in the plant-associated Azoarcus and non-plant-associated Aromatoleum sub-groups.</title>
        <authorList>
            <person name="Lafos M."/>
            <person name="Maluk M."/>
            <person name="Batista M."/>
            <person name="Junghare M."/>
            <person name="Carmona M."/>
            <person name="Faoro H."/>
            <person name="Cruz L.M."/>
            <person name="Battistoni F."/>
            <person name="De Souza E."/>
            <person name="Pedrosa F."/>
            <person name="Chen W.-M."/>
            <person name="Poole P.S."/>
            <person name="Dixon R.A."/>
            <person name="James E.K."/>
        </authorList>
    </citation>
    <scope>NUCLEOTIDE SEQUENCE</scope>
    <source>
        <strain evidence="2">NSC3</strain>
    </source>
</reference>
<dbReference type="Gene3D" id="1.10.150.20">
    <property type="entry name" value="5' to 3' exonuclease, C-terminal subdomain"/>
    <property type="match status" value="1"/>
</dbReference>
<evidence type="ECO:0000313" key="2">
    <source>
        <dbReference type="EMBL" id="NMG02210.1"/>
    </source>
</evidence>
<comment type="caution">
    <text evidence="2">The sequence shown here is derived from an EMBL/GenBank/DDBJ whole genome shotgun (WGS) entry which is preliminary data.</text>
</comment>
<organism evidence="2 3">
    <name type="scientific">Azoarcus taiwanensis</name>
    <dbReference type="NCBI Taxonomy" id="666964"/>
    <lineage>
        <taxon>Bacteria</taxon>
        <taxon>Pseudomonadati</taxon>
        <taxon>Pseudomonadota</taxon>
        <taxon>Betaproteobacteria</taxon>
        <taxon>Rhodocyclales</taxon>
        <taxon>Zoogloeaceae</taxon>
        <taxon>Azoarcus</taxon>
    </lineage>
</organism>
<evidence type="ECO:0000313" key="3">
    <source>
        <dbReference type="Proteomes" id="UP000599523"/>
    </source>
</evidence>
<dbReference type="RefSeq" id="WP_168987000.1">
    <property type="nucleotide sequence ID" value="NZ_CAWPHM010000088.1"/>
</dbReference>
<dbReference type="EMBL" id="WTVM01000017">
    <property type="protein sequence ID" value="NMG02210.1"/>
    <property type="molecule type" value="Genomic_DNA"/>
</dbReference>
<dbReference type="Proteomes" id="UP000599523">
    <property type="component" value="Unassembled WGS sequence"/>
</dbReference>
<sequence length="282" mass="32067">MFKDYKALFKEMRDAQEKLWAESTAWTASTRTPLEVESWQQGLLENVNAWAQQAVEQSLELQRAWLDQWSGRANDKKVKPKLFSELNSEAQRSAQRWLEHQQDLWNRWLELVRSSGAQLPGHSDFDAAFRDATQRQMGLLTEWSRMGNAESLSLKEMNKLADQIAKSMQKSIDTQQKLWSSWFDGFQQAALAMSAEPATAPKGKRTKATSKPEAAVADDDLKQISGIGPGLEKKLKERGYTSLAQLAALTDAQIEELEKTVIRFPGRIKRDDWKGQAQRLIG</sequence>
<evidence type="ECO:0008006" key="4">
    <source>
        <dbReference type="Google" id="ProtNLM"/>
    </source>
</evidence>
<keyword evidence="3" id="KW-1185">Reference proteome</keyword>
<gene>
    <name evidence="2" type="ORF">GPA21_04395</name>
</gene>
<protein>
    <recommendedName>
        <fullName evidence="4">Poly(3-hydroxyalkanoate) polymerase subunit PhaE</fullName>
    </recommendedName>
</protein>
<dbReference type="AlphaFoldDB" id="A0A972F6Y3"/>
<accession>A0A972F6Y3</accession>